<proteinExistence type="predicted"/>
<protein>
    <submittedName>
        <fullName evidence="1">Uncharacterized protein</fullName>
    </submittedName>
</protein>
<dbReference type="AlphaFoldDB" id="A0AAG5CRG8"/>
<name>A0AAG5CRG8_ANOAO</name>
<reference evidence="1" key="1">
    <citation type="submission" date="2024-04" db="UniProtKB">
        <authorList>
            <consortium name="EnsemblMetazoa"/>
        </authorList>
    </citation>
    <scope>IDENTIFICATION</scope>
    <source>
        <strain evidence="1">EBRO</strain>
    </source>
</reference>
<accession>A0AAG5CRG8</accession>
<sequence length="209" mass="22543">MCTFITCLARVMSRFWSCSSFTMKIMSKRDRIVGIKSMFSSPFVSSHRPKMELAAASTEQREFSVVVMPAFAIEIVCCSIASWIATRSSSFILSNSSIQTTPPSASTIAPPSMTKLRVAGSRITDAVRPAALEPLPEVYTAIGATFSTNLSSCDLAVPGSPSSRILMSPRRVNPSGIRLRAPPNNMLMMAFLMSCEPKMLGAKLSASVS</sequence>
<dbReference type="EnsemblMetazoa" id="ENSAATROPT001476">
    <property type="protein sequence ID" value="ENSAATROPP001422"/>
    <property type="gene ID" value="ENSAATROPG001171"/>
</dbReference>
<evidence type="ECO:0000313" key="2">
    <source>
        <dbReference type="Proteomes" id="UP000075880"/>
    </source>
</evidence>
<organism evidence="1 2">
    <name type="scientific">Anopheles atroparvus</name>
    <name type="common">European mosquito</name>
    <dbReference type="NCBI Taxonomy" id="41427"/>
    <lineage>
        <taxon>Eukaryota</taxon>
        <taxon>Metazoa</taxon>
        <taxon>Ecdysozoa</taxon>
        <taxon>Arthropoda</taxon>
        <taxon>Hexapoda</taxon>
        <taxon>Insecta</taxon>
        <taxon>Pterygota</taxon>
        <taxon>Neoptera</taxon>
        <taxon>Endopterygota</taxon>
        <taxon>Diptera</taxon>
        <taxon>Nematocera</taxon>
        <taxon>Culicoidea</taxon>
        <taxon>Culicidae</taxon>
        <taxon>Anophelinae</taxon>
        <taxon>Anopheles</taxon>
    </lineage>
</organism>
<dbReference type="Proteomes" id="UP000075880">
    <property type="component" value="Unassembled WGS sequence"/>
</dbReference>
<keyword evidence="2" id="KW-1185">Reference proteome</keyword>
<evidence type="ECO:0000313" key="1">
    <source>
        <dbReference type="EnsemblMetazoa" id="ENSAATROPP001422"/>
    </source>
</evidence>